<evidence type="ECO:0000313" key="2">
    <source>
        <dbReference type="EMBL" id="RYP08275.1"/>
    </source>
</evidence>
<comment type="caution">
    <text evidence="2">The sequence shown here is derived from an EMBL/GenBank/DDBJ whole genome shotgun (WGS) entry which is preliminary data.</text>
</comment>
<proteinExistence type="predicted"/>
<dbReference type="EMBL" id="QJNU01000068">
    <property type="protein sequence ID" value="RYP08275.1"/>
    <property type="molecule type" value="Genomic_DNA"/>
</dbReference>
<dbReference type="OrthoDB" id="5414426at2759"/>
<dbReference type="Proteomes" id="UP000293360">
    <property type="component" value="Unassembled WGS sequence"/>
</dbReference>
<feature type="region of interest" description="Disordered" evidence="1">
    <location>
        <begin position="47"/>
        <end position="75"/>
    </location>
</feature>
<feature type="compositionally biased region" description="Low complexity" evidence="1">
    <location>
        <begin position="59"/>
        <end position="75"/>
    </location>
</feature>
<accession>A0A4Q4TM98</accession>
<name>A0A4Q4TM98_9PEZI</name>
<reference evidence="2 3" key="1">
    <citation type="submission" date="2018-06" db="EMBL/GenBank/DDBJ databases">
        <title>Complete Genomes of Monosporascus.</title>
        <authorList>
            <person name="Robinson A.J."/>
            <person name="Natvig D.O."/>
        </authorList>
    </citation>
    <scope>NUCLEOTIDE SEQUENCE [LARGE SCALE GENOMIC DNA]</scope>
    <source>
        <strain evidence="2 3">CBS 110550</strain>
    </source>
</reference>
<keyword evidence="3" id="KW-1185">Reference proteome</keyword>
<sequence>MPSPQDHYSTETVTTSASRASYEFLPGAPEPTKRIAERMRFKRTCARASSTVTEPFPSPTSSSKLPTSTTLSLPPITCTPPATTTTTVQEASTATTTVTEVVTSTETVYPCADHVDYQGPTYGDACTTADLGLENPLYYLSSPQGSSPRACCETCLFAVESRVQTYWFSYQGCAVSRATNAAAGTGHHVTGSCPVGTFEGLTYGPDVRPAFRSTGNIAGPCGQSYTYF</sequence>
<gene>
    <name evidence="2" type="ORF">DL764_002009</name>
</gene>
<evidence type="ECO:0000256" key="1">
    <source>
        <dbReference type="SAM" id="MobiDB-lite"/>
    </source>
</evidence>
<protein>
    <submittedName>
        <fullName evidence="2">Uncharacterized protein</fullName>
    </submittedName>
</protein>
<evidence type="ECO:0000313" key="3">
    <source>
        <dbReference type="Proteomes" id="UP000293360"/>
    </source>
</evidence>
<dbReference type="AlphaFoldDB" id="A0A4Q4TM98"/>
<organism evidence="2 3">
    <name type="scientific">Monosporascus ibericus</name>
    <dbReference type="NCBI Taxonomy" id="155417"/>
    <lineage>
        <taxon>Eukaryota</taxon>
        <taxon>Fungi</taxon>
        <taxon>Dikarya</taxon>
        <taxon>Ascomycota</taxon>
        <taxon>Pezizomycotina</taxon>
        <taxon>Sordariomycetes</taxon>
        <taxon>Xylariomycetidae</taxon>
        <taxon>Xylariales</taxon>
        <taxon>Xylariales incertae sedis</taxon>
        <taxon>Monosporascus</taxon>
    </lineage>
</organism>